<protein>
    <submittedName>
        <fullName evidence="6">Isoprenylcysteine carboxylmethyltransferase family protein</fullName>
    </submittedName>
</protein>
<dbReference type="Pfam" id="PF04191">
    <property type="entry name" value="PEMT"/>
    <property type="match status" value="1"/>
</dbReference>
<feature type="transmembrane region" description="Helical" evidence="5">
    <location>
        <begin position="85"/>
        <end position="109"/>
    </location>
</feature>
<keyword evidence="7" id="KW-1185">Reference proteome</keyword>
<dbReference type="RefSeq" id="WP_124027004.1">
    <property type="nucleotide sequence ID" value="NZ_JBHRSN010000015.1"/>
</dbReference>
<feature type="transmembrane region" description="Helical" evidence="5">
    <location>
        <begin position="12"/>
        <end position="30"/>
    </location>
</feature>
<dbReference type="GO" id="GO:0032259">
    <property type="term" value="P:methylation"/>
    <property type="evidence" value="ECO:0007669"/>
    <property type="project" value="UniProtKB-KW"/>
</dbReference>
<feature type="transmembrane region" description="Helical" evidence="5">
    <location>
        <begin position="147"/>
        <end position="173"/>
    </location>
</feature>
<dbReference type="GO" id="GO:0012505">
    <property type="term" value="C:endomembrane system"/>
    <property type="evidence" value="ECO:0007669"/>
    <property type="project" value="UniProtKB-SubCell"/>
</dbReference>
<evidence type="ECO:0000256" key="5">
    <source>
        <dbReference type="SAM" id="Phobius"/>
    </source>
</evidence>
<keyword evidence="6" id="KW-0808">Transferase</keyword>
<keyword evidence="2 5" id="KW-0812">Transmembrane</keyword>
<evidence type="ECO:0000256" key="2">
    <source>
        <dbReference type="ARBA" id="ARBA00022692"/>
    </source>
</evidence>
<gene>
    <name evidence="6" type="ORF">DRW07_06040</name>
</gene>
<keyword evidence="6" id="KW-0489">Methyltransferase</keyword>
<accession>A0A3N5Y839</accession>
<evidence type="ECO:0000256" key="4">
    <source>
        <dbReference type="ARBA" id="ARBA00023136"/>
    </source>
</evidence>
<comment type="caution">
    <text evidence="6">The sequence shown here is derived from an EMBL/GenBank/DDBJ whole genome shotgun (WGS) entry which is preliminary data.</text>
</comment>
<dbReference type="InterPro" id="IPR007318">
    <property type="entry name" value="Phopholipid_MeTrfase"/>
</dbReference>
<comment type="subcellular location">
    <subcellularLocation>
        <location evidence="1">Endomembrane system</location>
        <topology evidence="1">Multi-pass membrane protein</topology>
    </subcellularLocation>
</comment>
<dbReference type="EMBL" id="RPOK01000002">
    <property type="protein sequence ID" value="RPJ67099.1"/>
    <property type="molecule type" value="Genomic_DNA"/>
</dbReference>
<dbReference type="Gene3D" id="1.20.120.1630">
    <property type="match status" value="1"/>
</dbReference>
<evidence type="ECO:0000313" key="7">
    <source>
        <dbReference type="Proteomes" id="UP000275281"/>
    </source>
</evidence>
<feature type="transmembrane region" description="Helical" evidence="5">
    <location>
        <begin position="50"/>
        <end position="73"/>
    </location>
</feature>
<evidence type="ECO:0000256" key="3">
    <source>
        <dbReference type="ARBA" id="ARBA00022989"/>
    </source>
</evidence>
<dbReference type="Proteomes" id="UP000275281">
    <property type="component" value="Unassembled WGS sequence"/>
</dbReference>
<evidence type="ECO:0000313" key="6">
    <source>
        <dbReference type="EMBL" id="RPJ67099.1"/>
    </source>
</evidence>
<reference evidence="6 7" key="1">
    <citation type="submission" date="2018-11" db="EMBL/GenBank/DDBJ databases">
        <authorList>
            <person name="Ye M.-Q."/>
            <person name="Du Z.-J."/>
        </authorList>
    </citation>
    <scope>NUCLEOTIDE SEQUENCE [LARGE SCALE GENOMIC DNA]</scope>
    <source>
        <strain evidence="6 7">U0105</strain>
    </source>
</reference>
<keyword evidence="3 5" id="KW-1133">Transmembrane helix</keyword>
<proteinExistence type="predicted"/>
<dbReference type="GO" id="GO:0008168">
    <property type="term" value="F:methyltransferase activity"/>
    <property type="evidence" value="ECO:0007669"/>
    <property type="project" value="UniProtKB-KW"/>
</dbReference>
<keyword evidence="4 5" id="KW-0472">Membrane</keyword>
<dbReference type="AlphaFoldDB" id="A0A3N5Y839"/>
<dbReference type="OrthoDB" id="9811969at2"/>
<sequence>MDSEFAIEFTRIFLACFYTFVAAFYIVRLSRKSTDGKNLVFSGEKYSATWWNHLLFRWFRVAIWAACLIRVFFPSFDQFLGVLQVLHHWPLIVLGNVLLIAGFVATVLVHKSMGHLWRSGIDPQGPSNLKTDSYFQFSRNPMFVSVALAQLGFFLAFPSVFSLICLLLGWAALHRQILAEEQHLSAHFRYQYQNYRKRVPRWL</sequence>
<name>A0A3N5Y839_9ALTE</name>
<organism evidence="6 7">
    <name type="scientific">Alteromonas sediminis</name>
    <dbReference type="NCBI Taxonomy" id="2259342"/>
    <lineage>
        <taxon>Bacteria</taxon>
        <taxon>Pseudomonadati</taxon>
        <taxon>Pseudomonadota</taxon>
        <taxon>Gammaproteobacteria</taxon>
        <taxon>Alteromonadales</taxon>
        <taxon>Alteromonadaceae</taxon>
        <taxon>Alteromonas/Salinimonas group</taxon>
        <taxon>Alteromonas</taxon>
    </lineage>
</organism>
<evidence type="ECO:0000256" key="1">
    <source>
        <dbReference type="ARBA" id="ARBA00004127"/>
    </source>
</evidence>